<dbReference type="Proteomes" id="UP001526143">
    <property type="component" value="Unassembled WGS sequence"/>
</dbReference>
<keyword evidence="2" id="KW-1185">Reference proteome</keyword>
<comment type="caution">
    <text evidence="1">The sequence shown here is derived from an EMBL/GenBank/DDBJ whole genome shotgun (WGS) entry which is preliminary data.</text>
</comment>
<dbReference type="RefSeq" id="WP_263744083.1">
    <property type="nucleotide sequence ID" value="NZ_JAOWRF010000045.1"/>
</dbReference>
<name>A0ABT3ATX2_9CYAN</name>
<protein>
    <submittedName>
        <fullName evidence="1">Uncharacterized protein</fullName>
    </submittedName>
</protein>
<proteinExistence type="predicted"/>
<evidence type="ECO:0000313" key="1">
    <source>
        <dbReference type="EMBL" id="MCV3212571.1"/>
    </source>
</evidence>
<accession>A0ABT3ATX2</accession>
<dbReference type="EMBL" id="JAOWRF010000045">
    <property type="protein sequence ID" value="MCV3212571.1"/>
    <property type="molecule type" value="Genomic_DNA"/>
</dbReference>
<sequence>MNAMSVFAIEKDKKEVALQANVLIPNEKETKIYIDEGITLFFILYLLIGIKS</sequence>
<organism evidence="1 2">
    <name type="scientific">Plectonema radiosum NIES-515</name>
    <dbReference type="NCBI Taxonomy" id="2986073"/>
    <lineage>
        <taxon>Bacteria</taxon>
        <taxon>Bacillati</taxon>
        <taxon>Cyanobacteriota</taxon>
        <taxon>Cyanophyceae</taxon>
        <taxon>Oscillatoriophycideae</taxon>
        <taxon>Oscillatoriales</taxon>
        <taxon>Microcoleaceae</taxon>
        <taxon>Plectonema</taxon>
    </lineage>
</organism>
<reference evidence="1 2" key="1">
    <citation type="submission" date="2022-10" db="EMBL/GenBank/DDBJ databases">
        <title>Identification of biosynthetic pathway for the production of the potent trypsin inhibitor radiosumin.</title>
        <authorList>
            <person name="Fewer D.P."/>
            <person name="Delbaje E."/>
            <person name="Ouyang X."/>
            <person name="Agostino P.D."/>
            <person name="Wahlsten M."/>
            <person name="Jokela J."/>
            <person name="Permi P."/>
            <person name="Haapaniemi E."/>
            <person name="Koistinen H."/>
        </authorList>
    </citation>
    <scope>NUCLEOTIDE SEQUENCE [LARGE SCALE GENOMIC DNA]</scope>
    <source>
        <strain evidence="1 2">NIES-515</strain>
    </source>
</reference>
<gene>
    <name evidence="1" type="ORF">OGM63_03315</name>
</gene>
<evidence type="ECO:0000313" key="2">
    <source>
        <dbReference type="Proteomes" id="UP001526143"/>
    </source>
</evidence>